<reference evidence="1 2" key="1">
    <citation type="journal article" date="2019" name="Emerg. Microbes Infect.">
        <title>Comprehensive subspecies identification of 175 nontuberculous mycobacteria species based on 7547 genomic profiles.</title>
        <authorList>
            <person name="Matsumoto Y."/>
            <person name="Kinjo T."/>
            <person name="Motooka D."/>
            <person name="Nabeya D."/>
            <person name="Jung N."/>
            <person name="Uechi K."/>
            <person name="Horii T."/>
            <person name="Iida T."/>
            <person name="Fujita J."/>
            <person name="Nakamura S."/>
        </authorList>
    </citation>
    <scope>NUCLEOTIDE SEQUENCE [LARGE SCALE GENOMIC DNA]</scope>
    <source>
        <strain evidence="1 2">JCM 15296</strain>
    </source>
</reference>
<evidence type="ECO:0000313" key="2">
    <source>
        <dbReference type="Proteomes" id="UP000465609"/>
    </source>
</evidence>
<evidence type="ECO:0000313" key="1">
    <source>
        <dbReference type="EMBL" id="BBX85209.1"/>
    </source>
</evidence>
<sequence length="66" mass="7680">MNFWTLLENGAWVLSALVASWLLYDAYRVGRDYDEDFLVHTVEDLGEDAEWQHATAESHDTERHPS</sequence>
<name>A0ABN5YWV4_9MYCO</name>
<proteinExistence type="predicted"/>
<dbReference type="EMBL" id="AP022577">
    <property type="protein sequence ID" value="BBX85209.1"/>
    <property type="molecule type" value="Genomic_DNA"/>
</dbReference>
<dbReference type="RefSeq" id="WP_138233108.1">
    <property type="nucleotide sequence ID" value="NZ_AP022577.1"/>
</dbReference>
<gene>
    <name evidence="1" type="ORF">MAUB_30820</name>
</gene>
<dbReference type="Proteomes" id="UP000465609">
    <property type="component" value="Chromosome"/>
</dbReference>
<keyword evidence="2" id="KW-1185">Reference proteome</keyword>
<protein>
    <submittedName>
        <fullName evidence="1">Uncharacterized protein</fullName>
    </submittedName>
</protein>
<organism evidence="1 2">
    <name type="scientific">Mycolicibacterium aubagnense</name>
    <dbReference type="NCBI Taxonomy" id="319707"/>
    <lineage>
        <taxon>Bacteria</taxon>
        <taxon>Bacillati</taxon>
        <taxon>Actinomycetota</taxon>
        <taxon>Actinomycetes</taxon>
        <taxon>Mycobacteriales</taxon>
        <taxon>Mycobacteriaceae</taxon>
        <taxon>Mycolicibacterium</taxon>
    </lineage>
</organism>
<accession>A0ABN5YWV4</accession>